<dbReference type="PANTHER" id="PTHR10746">
    <property type="entry name" value="50S RIBOSOMAL PROTEIN L4"/>
    <property type="match status" value="1"/>
</dbReference>
<comment type="subunit">
    <text evidence="5">Part of the 50S ribosomal subunit.</text>
</comment>
<evidence type="ECO:0000256" key="2">
    <source>
        <dbReference type="ARBA" id="ARBA00022980"/>
    </source>
</evidence>
<keyword evidence="2 5" id="KW-0689">Ribosomal protein</keyword>
<keyword evidence="7" id="KW-1185">Reference proteome</keyword>
<name>A0ABN6RAM6_9DEIO</name>
<evidence type="ECO:0000256" key="4">
    <source>
        <dbReference type="ARBA" id="ARBA00035244"/>
    </source>
</evidence>
<sequence length="210" mass="22509">MAQINVIGQNGGRSIELDLPEVNPHVLHEVVTWQLAGRRRGTASTKTRAEVNRTGKKMYSQKGTGNARHGDRSVPTFVGGGVAFGPKPRSYAYTLPRKVRQLGLAMALADRQRSGKLLAVDGFGLDGKTKGFVTWAKENGMDGGERVLIVTDDAQTRLAARNVAWATVLPVAGLNVYDILRHERLVIDAVALEPAQTEVQAGADGEGAAQ</sequence>
<comment type="similarity">
    <text evidence="1 5">Belongs to the universal ribosomal protein uL4 family.</text>
</comment>
<dbReference type="Proteomes" id="UP001064971">
    <property type="component" value="Chromosome"/>
</dbReference>
<dbReference type="GO" id="GO:0005840">
    <property type="term" value="C:ribosome"/>
    <property type="evidence" value="ECO:0007669"/>
    <property type="project" value="UniProtKB-KW"/>
</dbReference>
<dbReference type="EMBL" id="AP026560">
    <property type="protein sequence ID" value="BDP40408.1"/>
    <property type="molecule type" value="Genomic_DNA"/>
</dbReference>
<evidence type="ECO:0000313" key="7">
    <source>
        <dbReference type="Proteomes" id="UP001064971"/>
    </source>
</evidence>
<dbReference type="InterPro" id="IPR013005">
    <property type="entry name" value="Ribosomal_uL4-like"/>
</dbReference>
<dbReference type="InterPro" id="IPR002136">
    <property type="entry name" value="Ribosomal_uL4"/>
</dbReference>
<proteinExistence type="inferred from homology"/>
<dbReference type="SUPFAM" id="SSF52166">
    <property type="entry name" value="Ribosomal protein L4"/>
    <property type="match status" value="1"/>
</dbReference>
<comment type="function">
    <text evidence="5">Forms part of the polypeptide exit tunnel.</text>
</comment>
<keyword evidence="5" id="KW-0699">rRNA-binding</keyword>
<organism evidence="6 7">
    <name type="scientific">Deinococcus aetherius</name>
    <dbReference type="NCBI Taxonomy" id="200252"/>
    <lineage>
        <taxon>Bacteria</taxon>
        <taxon>Thermotogati</taxon>
        <taxon>Deinococcota</taxon>
        <taxon>Deinococci</taxon>
        <taxon>Deinococcales</taxon>
        <taxon>Deinococcaceae</taxon>
        <taxon>Deinococcus</taxon>
    </lineage>
</organism>
<protein>
    <recommendedName>
        <fullName evidence="4 5">Large ribosomal subunit protein uL4</fullName>
    </recommendedName>
</protein>
<keyword evidence="5" id="KW-0694">RNA-binding</keyword>
<evidence type="ECO:0000313" key="6">
    <source>
        <dbReference type="EMBL" id="BDP40408.1"/>
    </source>
</evidence>
<comment type="function">
    <text evidence="5">One of the primary rRNA binding proteins, this protein initially binds near the 5'-end of the 23S rRNA. It is important during the early stages of 50S assembly. It makes multiple contacts with different domains of the 23S rRNA in the assembled 50S subunit and ribosome.</text>
</comment>
<gene>
    <name evidence="5 6" type="primary">rplD</name>
    <name evidence="6" type="ORF">DAETH_03770</name>
</gene>
<evidence type="ECO:0000256" key="5">
    <source>
        <dbReference type="HAMAP-Rule" id="MF_01328"/>
    </source>
</evidence>
<keyword evidence="3 5" id="KW-0687">Ribonucleoprotein</keyword>
<evidence type="ECO:0000256" key="3">
    <source>
        <dbReference type="ARBA" id="ARBA00023274"/>
    </source>
</evidence>
<evidence type="ECO:0000256" key="1">
    <source>
        <dbReference type="ARBA" id="ARBA00010528"/>
    </source>
</evidence>
<dbReference type="InterPro" id="IPR023574">
    <property type="entry name" value="Ribosomal_uL4_dom_sf"/>
</dbReference>
<dbReference type="HAMAP" id="MF_01328_B">
    <property type="entry name" value="Ribosomal_uL4_B"/>
    <property type="match status" value="1"/>
</dbReference>
<reference evidence="6" key="1">
    <citation type="submission" date="2022-07" db="EMBL/GenBank/DDBJ databases">
        <title>Complete Genome Sequence of the Radioresistant Bacterium Deinococcus aetherius ST0316, Isolated from the Air Dust collected in Lower Stratosphere above Japan.</title>
        <authorList>
            <person name="Satoh K."/>
            <person name="Hagiwara K."/>
            <person name="Katsumata K."/>
            <person name="Kubo A."/>
            <person name="Yokobori S."/>
            <person name="Yamagishi A."/>
            <person name="Oono Y."/>
            <person name="Narumi I."/>
        </authorList>
    </citation>
    <scope>NUCLEOTIDE SEQUENCE</scope>
    <source>
        <strain evidence="6">ST0316</strain>
    </source>
</reference>
<accession>A0ABN6RAM6</accession>
<dbReference type="PANTHER" id="PTHR10746:SF6">
    <property type="entry name" value="LARGE RIBOSOMAL SUBUNIT PROTEIN UL4M"/>
    <property type="match status" value="1"/>
</dbReference>
<dbReference type="Gene3D" id="3.40.1370.10">
    <property type="match status" value="1"/>
</dbReference>
<dbReference type="Pfam" id="PF00573">
    <property type="entry name" value="Ribosomal_L4"/>
    <property type="match status" value="1"/>
</dbReference>
<dbReference type="NCBIfam" id="TIGR03953">
    <property type="entry name" value="rplD_bact"/>
    <property type="match status" value="1"/>
</dbReference>
<dbReference type="RefSeq" id="WP_264776266.1">
    <property type="nucleotide sequence ID" value="NZ_AP026560.1"/>
</dbReference>